<evidence type="ECO:0000256" key="2">
    <source>
        <dbReference type="SAM" id="MobiDB-lite"/>
    </source>
</evidence>
<reference evidence="5 6" key="1">
    <citation type="submission" date="2018-05" db="EMBL/GenBank/DDBJ databases">
        <title>Genome sequencing and assembly of the regulated plant pathogen Lachnellula willkommii and related sister species for the development of diagnostic species identification markers.</title>
        <authorList>
            <person name="Giroux E."/>
            <person name="Bilodeau G."/>
        </authorList>
    </citation>
    <scope>NUCLEOTIDE SEQUENCE [LARGE SCALE GENOMIC DNA]</scope>
    <source>
        <strain evidence="5 6">CBS 268.59</strain>
    </source>
</reference>
<protein>
    <recommendedName>
        <fullName evidence="7">NACHT domain-containing protein</fullName>
    </recommendedName>
</protein>
<gene>
    <name evidence="5" type="ORF">LSUE1_G006860</name>
</gene>
<evidence type="ECO:0000313" key="5">
    <source>
        <dbReference type="EMBL" id="TVY80314.1"/>
    </source>
</evidence>
<dbReference type="OrthoDB" id="443402at2759"/>
<dbReference type="SUPFAM" id="SSF52540">
    <property type="entry name" value="P-loop containing nucleoside triphosphate hydrolases"/>
    <property type="match status" value="1"/>
</dbReference>
<evidence type="ECO:0008006" key="7">
    <source>
        <dbReference type="Google" id="ProtNLM"/>
    </source>
</evidence>
<accession>A0A8T9C921</accession>
<dbReference type="InterPro" id="IPR056693">
    <property type="entry name" value="DUF7791"/>
</dbReference>
<dbReference type="Proteomes" id="UP000469558">
    <property type="component" value="Unassembled WGS sequence"/>
</dbReference>
<dbReference type="EMBL" id="QGMK01000710">
    <property type="protein sequence ID" value="TVY80314.1"/>
    <property type="molecule type" value="Genomic_DNA"/>
</dbReference>
<dbReference type="Gene3D" id="3.40.50.300">
    <property type="entry name" value="P-loop containing nucleotide triphosphate hydrolases"/>
    <property type="match status" value="1"/>
</dbReference>
<proteinExistence type="predicted"/>
<evidence type="ECO:0000259" key="4">
    <source>
        <dbReference type="Pfam" id="PF25053"/>
    </source>
</evidence>
<dbReference type="InterPro" id="IPR027417">
    <property type="entry name" value="P-loop_NTPase"/>
</dbReference>
<dbReference type="AlphaFoldDB" id="A0A8T9C921"/>
<keyword evidence="1" id="KW-0677">Repeat</keyword>
<dbReference type="PANTHER" id="PTHR10039">
    <property type="entry name" value="AMELOGENIN"/>
    <property type="match status" value="1"/>
</dbReference>
<feature type="compositionally biased region" description="Low complexity" evidence="2">
    <location>
        <begin position="981"/>
        <end position="990"/>
    </location>
</feature>
<evidence type="ECO:0000259" key="3">
    <source>
        <dbReference type="Pfam" id="PF24883"/>
    </source>
</evidence>
<sequence length="1009" mass="113628">MDPIAAVSLVATVCQLIDFSAKVVSYTHEIYKSANGSLTVDNELSQAASHIFDLSEKLHPDGETAPTCHTRDEQALVDICNSCNVVATELYEKLGKLRDNEAASTWTSFKKAIRHAWSDKERVELSRRLSALRGALELNVLVNLRQNLETHFEDFGEGLREIARIATTLEENQTEASRELQDHTVEITQLISRSEEANGHHHKETRELIIQAIEEMKTPSGRRRSIQQFPGLIPALKVAERDIILSCESWVLKGLTFLSITDRYDDVEEAHLQTFEWIFERRPSKNRPGDDDKKIATKKWSNFVDWLRGGQGVYWINGKAASGKSTLMRYIYDHGQTHKELCAWSKDVPLATAGFFFWLAGTTMQKSQFGLLRGLLHEILRQHRRLIPIIFPDEWDSIHTQTLNASKVIDAFAPTLAKVKRACMLLVKQTMVPMKFCFFVDGLDEYDGDHEEIAELFKSVASLPNVKVCISSRPLLVCEDTYRGSPSLRLQDLTLQDIELYTTEKLQMNSKFQRLAIQEPEQAPILILEIVMKADGVFLWVKLVVASLLAGLRNRDELSDLHQRLLALPKGLEELYEYMLRVRIESFYENQASQIFQLVHAVDEPHSSISLALAMDEKLHKTIYTRESSLSATEISDRCEMVSDRLKSRCAGLLEIRGVHEDSCNMGTVQYMHRTVRDFLEIPNTWSFLISATAGTNFRPHKYVLKSILLYQRLVPKRYNGPGLLSTARQVLNSAKEACMDVDDPQDPLGPLLSTLNISLSAEYSEKGYIASDPPHWSGPVDFENATQWPDSFVSAAVKYGLISYLEEQLNKRQDFLIKKPGRPLLDIAICAQQGNMPPVPLSQKKNMATLLLNAGADPNQIFGGGAVWQNFIIHATAKAPYFSSEGLEILLEIQEELVKFGASFAGVVNTLDGQIRWGRMIYKLFHKLSPERTEKVIASIQGADTVVVRPLSPKSPHLMPGNHLNATVSKSEIHSGGEDGSTSDGGNSNLKKESSIARRIRGWRRSMQ</sequence>
<feature type="region of interest" description="Disordered" evidence="2">
    <location>
        <begin position="972"/>
        <end position="995"/>
    </location>
</feature>
<dbReference type="InterPro" id="IPR056884">
    <property type="entry name" value="NPHP3-like_N"/>
</dbReference>
<feature type="domain" description="DUF7791" evidence="4">
    <location>
        <begin position="583"/>
        <end position="710"/>
    </location>
</feature>
<dbReference type="Pfam" id="PF25053">
    <property type="entry name" value="DUF7791"/>
    <property type="match status" value="1"/>
</dbReference>
<organism evidence="5 6">
    <name type="scientific">Lachnellula suecica</name>
    <dbReference type="NCBI Taxonomy" id="602035"/>
    <lineage>
        <taxon>Eukaryota</taxon>
        <taxon>Fungi</taxon>
        <taxon>Dikarya</taxon>
        <taxon>Ascomycota</taxon>
        <taxon>Pezizomycotina</taxon>
        <taxon>Leotiomycetes</taxon>
        <taxon>Helotiales</taxon>
        <taxon>Lachnaceae</taxon>
        <taxon>Lachnellula</taxon>
    </lineage>
</organism>
<dbReference type="Pfam" id="PF24883">
    <property type="entry name" value="NPHP3_N"/>
    <property type="match status" value="1"/>
</dbReference>
<name>A0A8T9C921_9HELO</name>
<evidence type="ECO:0000313" key="6">
    <source>
        <dbReference type="Proteomes" id="UP000469558"/>
    </source>
</evidence>
<evidence type="ECO:0000256" key="1">
    <source>
        <dbReference type="ARBA" id="ARBA00022737"/>
    </source>
</evidence>
<comment type="caution">
    <text evidence="5">The sequence shown here is derived from an EMBL/GenBank/DDBJ whole genome shotgun (WGS) entry which is preliminary data.</text>
</comment>
<keyword evidence="6" id="KW-1185">Reference proteome</keyword>
<dbReference type="PANTHER" id="PTHR10039:SF5">
    <property type="entry name" value="NACHT DOMAIN-CONTAINING PROTEIN"/>
    <property type="match status" value="1"/>
</dbReference>
<feature type="domain" description="Nephrocystin 3-like N-terminal" evidence="3">
    <location>
        <begin position="301"/>
        <end position="473"/>
    </location>
</feature>